<protein>
    <submittedName>
        <fullName evidence="2 3">Uncharacterized protein</fullName>
    </submittedName>
</protein>
<dbReference type="AlphaFoldDB" id="A0A2K2CPF0"/>
<dbReference type="Gramene" id="PNT63905">
    <property type="protein sequence ID" value="PNT63905"/>
    <property type="gene ID" value="BRADI_4g22163v3"/>
</dbReference>
<dbReference type="InParanoid" id="A0A2K2CPF0"/>
<accession>A0A2K2CPF0</accession>
<proteinExistence type="predicted"/>
<dbReference type="EnsemblPlants" id="PNT63905">
    <property type="protein sequence ID" value="PNT63905"/>
    <property type="gene ID" value="BRADI_4g22163v3"/>
</dbReference>
<organism evidence="2">
    <name type="scientific">Brachypodium distachyon</name>
    <name type="common">Purple false brome</name>
    <name type="synonym">Trachynia distachya</name>
    <dbReference type="NCBI Taxonomy" id="15368"/>
    <lineage>
        <taxon>Eukaryota</taxon>
        <taxon>Viridiplantae</taxon>
        <taxon>Streptophyta</taxon>
        <taxon>Embryophyta</taxon>
        <taxon>Tracheophyta</taxon>
        <taxon>Spermatophyta</taxon>
        <taxon>Magnoliopsida</taxon>
        <taxon>Liliopsida</taxon>
        <taxon>Poales</taxon>
        <taxon>Poaceae</taxon>
        <taxon>BOP clade</taxon>
        <taxon>Pooideae</taxon>
        <taxon>Stipodae</taxon>
        <taxon>Brachypodieae</taxon>
        <taxon>Brachypodium</taxon>
    </lineage>
</organism>
<dbReference type="EMBL" id="CM000883">
    <property type="protein sequence ID" value="PNT63905.1"/>
    <property type="molecule type" value="Genomic_DNA"/>
</dbReference>
<dbReference type="EMBL" id="CM000883">
    <property type="protein sequence ID" value="PNT63904.1"/>
    <property type="molecule type" value="Genomic_DNA"/>
</dbReference>
<evidence type="ECO:0000313" key="2">
    <source>
        <dbReference type="EMBL" id="PNT63905.1"/>
    </source>
</evidence>
<reference evidence="2 3" key="1">
    <citation type="journal article" date="2010" name="Nature">
        <title>Genome sequencing and analysis of the model grass Brachypodium distachyon.</title>
        <authorList>
            <consortium name="International Brachypodium Initiative"/>
        </authorList>
    </citation>
    <scope>NUCLEOTIDE SEQUENCE [LARGE SCALE GENOMIC DNA]</scope>
    <source>
        <strain evidence="2 3">Bd21</strain>
    </source>
</reference>
<dbReference type="Gramene" id="PNT63904">
    <property type="protein sequence ID" value="PNT63904"/>
    <property type="gene ID" value="BRADI_4g22163v3"/>
</dbReference>
<evidence type="ECO:0000313" key="4">
    <source>
        <dbReference type="Proteomes" id="UP000008810"/>
    </source>
</evidence>
<sequence length="203" mass="21991">MSHMRTLQKPPLPRLSFHLQDKDRNIDLARPVIDIATTPDIVSTSLHTSINMHLPPRSRCTTLPRPADIGAVDTMLLHLLTLTASRTCSRTMPSGGGNGTGKTETRGSPRSSPSEGRELQNPCFRQGNSAKAPSSTVMIEVRLVFNGAPPYRTRPNLTGSEQSCTMKTHVTAGTPTGLQQPLTFPQRGADRPWATLTIDLTGS</sequence>
<gene>
    <name evidence="2" type="ORF">BRADI_4g22163v3</name>
</gene>
<dbReference type="Proteomes" id="UP000008810">
    <property type="component" value="Chromosome 4"/>
</dbReference>
<dbReference type="EnsemblPlants" id="PNT63904">
    <property type="protein sequence ID" value="PNT63904"/>
    <property type="gene ID" value="BRADI_4g22163v3"/>
</dbReference>
<name>A0A2K2CPF0_BRADI</name>
<evidence type="ECO:0000256" key="1">
    <source>
        <dbReference type="SAM" id="MobiDB-lite"/>
    </source>
</evidence>
<feature type="region of interest" description="Disordered" evidence="1">
    <location>
        <begin position="88"/>
        <end position="132"/>
    </location>
</feature>
<reference evidence="2" key="2">
    <citation type="submission" date="2017-06" db="EMBL/GenBank/DDBJ databases">
        <title>WGS assembly of Brachypodium distachyon.</title>
        <authorList>
            <consortium name="The International Brachypodium Initiative"/>
            <person name="Lucas S."/>
            <person name="Harmon-Smith M."/>
            <person name="Lail K."/>
            <person name="Tice H."/>
            <person name="Grimwood J."/>
            <person name="Bruce D."/>
            <person name="Barry K."/>
            <person name="Shu S."/>
            <person name="Lindquist E."/>
            <person name="Wang M."/>
            <person name="Pitluck S."/>
            <person name="Vogel J.P."/>
            <person name="Garvin D.F."/>
            <person name="Mockler T.C."/>
            <person name="Schmutz J."/>
            <person name="Rokhsar D."/>
            <person name="Bevan M.W."/>
        </authorList>
    </citation>
    <scope>NUCLEOTIDE SEQUENCE</scope>
    <source>
        <strain evidence="2">Bd21</strain>
    </source>
</reference>
<evidence type="ECO:0000313" key="3">
    <source>
        <dbReference type="EnsemblPlants" id="PNT63904"/>
    </source>
</evidence>
<reference evidence="3" key="3">
    <citation type="submission" date="2018-08" db="UniProtKB">
        <authorList>
            <consortium name="EnsemblPlants"/>
        </authorList>
    </citation>
    <scope>IDENTIFICATION</scope>
    <source>
        <strain evidence="3">cv. Bd21</strain>
    </source>
</reference>
<keyword evidence="4" id="KW-1185">Reference proteome</keyword>